<proteinExistence type="predicted"/>
<dbReference type="AlphaFoldDB" id="A0A8H5AU46"/>
<dbReference type="Proteomes" id="UP000567179">
    <property type="component" value="Unassembled WGS sequence"/>
</dbReference>
<evidence type="ECO:0000313" key="3">
    <source>
        <dbReference type="Proteomes" id="UP000567179"/>
    </source>
</evidence>
<reference evidence="2 3" key="1">
    <citation type="journal article" date="2020" name="ISME J.">
        <title>Uncovering the hidden diversity of litter-decomposition mechanisms in mushroom-forming fungi.</title>
        <authorList>
            <person name="Floudas D."/>
            <person name="Bentzer J."/>
            <person name="Ahren D."/>
            <person name="Johansson T."/>
            <person name="Persson P."/>
            <person name="Tunlid A."/>
        </authorList>
    </citation>
    <scope>NUCLEOTIDE SEQUENCE [LARGE SCALE GENOMIC DNA]</scope>
    <source>
        <strain evidence="2 3">CBS 101986</strain>
    </source>
</reference>
<sequence length="503" mass="55286">MPEQSSNVPSQQSLFPHSSDVTMNNCTIQMTTHNHPPGSSLASAAAGPGISSPDSLPLALDHHSGVANASSQAPIPIWPEIYQRQTQKFNMGYALWDPRPDQTVSASSYQRDGLDIGDVGMITSKGNFHYYFNMALQGTDAKNHGRTPRNFTHFKLSSHDTGATHPPVSSNLLTSVKLDLDRNRITSPRADETCDELKFSGSTNDCHEAVIIYVGGGFQGKALELSTEKKVREWVHAHAYEWYRHLMSRPNSIVNGDLRVIIGYEKTTYWASATFTRSGAESNATGNFSLRLKVFDRPHRDSRCVWDHNGAIWPFTSVGAGERNTATVLQEGEGLSRNQAIFVKAITVTLSDDEWERLESDLARAVQISEESHQTGSGTPTSGESTPKPKQSKWFRRFTGFGQHGKPTAGARRTDCQCDLSASFSSDSTSGGSDGSRDYYDYNSDSDTLCGDGFSVEKPPHLDHTCNEAIWRGTTNHPCSLLNKALLKRVIMTLYSSKIGGSR</sequence>
<feature type="region of interest" description="Disordered" evidence="1">
    <location>
        <begin position="1"/>
        <end position="20"/>
    </location>
</feature>
<protein>
    <submittedName>
        <fullName evidence="2">Uncharacterized protein</fullName>
    </submittedName>
</protein>
<name>A0A8H5AU46_9AGAR</name>
<dbReference type="OrthoDB" id="3222453at2759"/>
<dbReference type="EMBL" id="JAACJJ010000057">
    <property type="protein sequence ID" value="KAF5311135.1"/>
    <property type="molecule type" value="Genomic_DNA"/>
</dbReference>
<feature type="region of interest" description="Disordered" evidence="1">
    <location>
        <begin position="28"/>
        <end position="48"/>
    </location>
</feature>
<evidence type="ECO:0000313" key="2">
    <source>
        <dbReference type="EMBL" id="KAF5311135.1"/>
    </source>
</evidence>
<organism evidence="2 3">
    <name type="scientific">Psilocybe cf. subviscida</name>
    <dbReference type="NCBI Taxonomy" id="2480587"/>
    <lineage>
        <taxon>Eukaryota</taxon>
        <taxon>Fungi</taxon>
        <taxon>Dikarya</taxon>
        <taxon>Basidiomycota</taxon>
        <taxon>Agaricomycotina</taxon>
        <taxon>Agaricomycetes</taxon>
        <taxon>Agaricomycetidae</taxon>
        <taxon>Agaricales</taxon>
        <taxon>Agaricineae</taxon>
        <taxon>Strophariaceae</taxon>
        <taxon>Psilocybe</taxon>
    </lineage>
</organism>
<feature type="region of interest" description="Disordered" evidence="1">
    <location>
        <begin position="369"/>
        <end position="391"/>
    </location>
</feature>
<gene>
    <name evidence="2" type="ORF">D9619_008056</name>
</gene>
<keyword evidence="3" id="KW-1185">Reference proteome</keyword>
<feature type="compositionally biased region" description="Low complexity" evidence="1">
    <location>
        <begin position="375"/>
        <end position="389"/>
    </location>
</feature>
<feature type="compositionally biased region" description="Low complexity" evidence="1">
    <location>
        <begin position="36"/>
        <end position="48"/>
    </location>
</feature>
<comment type="caution">
    <text evidence="2">The sequence shown here is derived from an EMBL/GenBank/DDBJ whole genome shotgun (WGS) entry which is preliminary data.</text>
</comment>
<evidence type="ECO:0000256" key="1">
    <source>
        <dbReference type="SAM" id="MobiDB-lite"/>
    </source>
</evidence>
<accession>A0A8H5AU46</accession>